<gene>
    <name evidence="3" type="ORF">LVIROSA_LOCUS31261</name>
</gene>
<protein>
    <submittedName>
        <fullName evidence="3">Uncharacterized protein</fullName>
    </submittedName>
</protein>
<reference evidence="3 4" key="1">
    <citation type="submission" date="2022-01" db="EMBL/GenBank/DDBJ databases">
        <authorList>
            <person name="Xiong W."/>
            <person name="Schranz E."/>
        </authorList>
    </citation>
    <scope>NUCLEOTIDE SEQUENCE [LARGE SCALE GENOMIC DNA]</scope>
</reference>
<comment type="caution">
    <text evidence="3">The sequence shown here is derived from an EMBL/GenBank/DDBJ whole genome shotgun (WGS) entry which is preliminary data.</text>
</comment>
<keyword evidence="4" id="KW-1185">Reference proteome</keyword>
<evidence type="ECO:0000313" key="3">
    <source>
        <dbReference type="EMBL" id="CAH1445504.1"/>
    </source>
</evidence>
<evidence type="ECO:0000313" key="4">
    <source>
        <dbReference type="Proteomes" id="UP001157418"/>
    </source>
</evidence>
<dbReference type="Proteomes" id="UP001157418">
    <property type="component" value="Unassembled WGS sequence"/>
</dbReference>
<proteinExistence type="predicted"/>
<feature type="compositionally biased region" description="Acidic residues" evidence="2">
    <location>
        <begin position="394"/>
        <end position="404"/>
    </location>
</feature>
<dbReference type="EMBL" id="CAKMRJ010005523">
    <property type="protein sequence ID" value="CAH1445504.1"/>
    <property type="molecule type" value="Genomic_DNA"/>
</dbReference>
<organism evidence="3 4">
    <name type="scientific">Lactuca virosa</name>
    <dbReference type="NCBI Taxonomy" id="75947"/>
    <lineage>
        <taxon>Eukaryota</taxon>
        <taxon>Viridiplantae</taxon>
        <taxon>Streptophyta</taxon>
        <taxon>Embryophyta</taxon>
        <taxon>Tracheophyta</taxon>
        <taxon>Spermatophyta</taxon>
        <taxon>Magnoliopsida</taxon>
        <taxon>eudicotyledons</taxon>
        <taxon>Gunneridae</taxon>
        <taxon>Pentapetalae</taxon>
        <taxon>asterids</taxon>
        <taxon>campanulids</taxon>
        <taxon>Asterales</taxon>
        <taxon>Asteraceae</taxon>
        <taxon>Cichorioideae</taxon>
        <taxon>Cichorieae</taxon>
        <taxon>Lactucinae</taxon>
        <taxon>Lactuca</taxon>
    </lineage>
</organism>
<evidence type="ECO:0000256" key="1">
    <source>
        <dbReference type="SAM" id="Coils"/>
    </source>
</evidence>
<dbReference type="AlphaFoldDB" id="A0AAU9P5R0"/>
<sequence length="539" mass="61679">MVEDFFRNRRNPKTRSSSSNQDTPVVFNFCLSRFTSLVCWNAVIVNSVNEMSHVDSVGVMKKMASGTDFAKDIENNIKRCLELEEKSKMDEIKCMMLELEVEDLKERNKELEEQITRIQKVMNNDERGKDTIVDLTGDENENVQLMIENKVLECEKMKAESELSFWKEKAKQLMSQVCELESKLNEDGMLHLNKDDMVSTPKCTNETLERGAKLEYCSKVRKRLQFEENGCSNKKLAPSTPGFAPSSSSGVIYISDEDEDVSDNQIPEVKKLSDSTLKTTPECTNLEHSDEIEDDMFGFTSGKRKRCSNIVTSDDETSDDDDNAPICTLIKKDYKDEDKDDINRVPLRRLRKLDDLNKSGNSLSENEEDDESLGGFIVESSESESESESGSGDSDTDGCDESEDGLNGYKLTLDKIRRKKDLNMKWELEGDMLADFGKNPELCMKAVCVLYKQQTKDEKECKATIYHNERGFSHPDAKRASKVAEFLTEKDPSCDLKKTVEELKRYDTKGIKYCRRLAIKYSKQLFEIYKNKEDLNFMP</sequence>
<feature type="coiled-coil region" evidence="1">
    <location>
        <begin position="94"/>
        <end position="176"/>
    </location>
</feature>
<name>A0AAU9P5R0_9ASTR</name>
<dbReference type="PANTHER" id="PTHR34380:SF1">
    <property type="entry name" value="OS01G0221300 PROTEIN"/>
    <property type="match status" value="1"/>
</dbReference>
<evidence type="ECO:0000256" key="2">
    <source>
        <dbReference type="SAM" id="MobiDB-lite"/>
    </source>
</evidence>
<dbReference type="PANTHER" id="PTHR34380">
    <property type="entry name" value="BNAA03G12380D PROTEIN"/>
    <property type="match status" value="1"/>
</dbReference>
<feature type="region of interest" description="Disordered" evidence="2">
    <location>
        <begin position="1"/>
        <end position="20"/>
    </location>
</feature>
<keyword evidence="1" id="KW-0175">Coiled coil</keyword>
<accession>A0AAU9P5R0</accession>
<feature type="region of interest" description="Disordered" evidence="2">
    <location>
        <begin position="379"/>
        <end position="405"/>
    </location>
</feature>